<sequence>MSRSPEHPTSHPAPPDREAQSPGGEPSAAQAQAMLAQAAGAARTLPAPVPAVLICYGILCAVGTFGTLGMHLAPYMTTPPGGLSPTVTILILAFMWIGAAIIAGMVFRERWRRGLSTRWLVYMGVWAVLWVLGMTLGGTMLGMFIAPAFVVPFVIAVSTEAAKARDARQAQQAGAGR</sequence>
<feature type="transmembrane region" description="Helical" evidence="2">
    <location>
        <begin position="87"/>
        <end position="107"/>
    </location>
</feature>
<reference evidence="3 4" key="1">
    <citation type="journal article" date="2019" name="Int. J. Syst. Evol. Microbiol.">
        <title>The Global Catalogue of Microorganisms (GCM) 10K type strain sequencing project: providing services to taxonomists for standard genome sequencing and annotation.</title>
        <authorList>
            <consortium name="The Broad Institute Genomics Platform"/>
            <consortium name="The Broad Institute Genome Sequencing Center for Infectious Disease"/>
            <person name="Wu L."/>
            <person name="Ma J."/>
        </authorList>
    </citation>
    <scope>NUCLEOTIDE SEQUENCE [LARGE SCALE GENOMIC DNA]</scope>
    <source>
        <strain evidence="3 4">JCM 15900</strain>
    </source>
</reference>
<keyword evidence="2" id="KW-1133">Transmembrane helix</keyword>
<keyword evidence="4" id="KW-1185">Reference proteome</keyword>
<feature type="compositionally biased region" description="Basic and acidic residues" evidence="1">
    <location>
        <begin position="1"/>
        <end position="19"/>
    </location>
</feature>
<organism evidence="3 4">
    <name type="scientific">Brevibacterium salitolerans</name>
    <dbReference type="NCBI Taxonomy" id="1403566"/>
    <lineage>
        <taxon>Bacteria</taxon>
        <taxon>Bacillati</taxon>
        <taxon>Actinomycetota</taxon>
        <taxon>Actinomycetes</taxon>
        <taxon>Micrococcales</taxon>
        <taxon>Brevibacteriaceae</taxon>
        <taxon>Brevibacterium</taxon>
    </lineage>
</organism>
<dbReference type="EMBL" id="BAAAPZ010000001">
    <property type="protein sequence ID" value="GAA2086946.1"/>
    <property type="molecule type" value="Genomic_DNA"/>
</dbReference>
<keyword evidence="2" id="KW-0812">Transmembrane</keyword>
<protein>
    <submittedName>
        <fullName evidence="3">Uncharacterized protein</fullName>
    </submittedName>
</protein>
<dbReference type="Gene3D" id="1.20.1250.20">
    <property type="entry name" value="MFS general substrate transporter like domains"/>
    <property type="match status" value="1"/>
</dbReference>
<feature type="region of interest" description="Disordered" evidence="1">
    <location>
        <begin position="1"/>
        <end position="28"/>
    </location>
</feature>
<comment type="caution">
    <text evidence="3">The sequence shown here is derived from an EMBL/GenBank/DDBJ whole genome shotgun (WGS) entry which is preliminary data.</text>
</comment>
<dbReference type="InterPro" id="IPR036259">
    <property type="entry name" value="MFS_trans_sf"/>
</dbReference>
<gene>
    <name evidence="3" type="ORF">GCM10009823_01050</name>
</gene>
<evidence type="ECO:0000256" key="1">
    <source>
        <dbReference type="SAM" id="MobiDB-lite"/>
    </source>
</evidence>
<dbReference type="RefSeq" id="WP_344334353.1">
    <property type="nucleotide sequence ID" value="NZ_BAAAPZ010000001.1"/>
</dbReference>
<feature type="transmembrane region" description="Helical" evidence="2">
    <location>
        <begin position="119"/>
        <end position="138"/>
    </location>
</feature>
<accession>A0ABN2W9K1</accession>
<keyword evidence="2" id="KW-0472">Membrane</keyword>
<proteinExistence type="predicted"/>
<feature type="transmembrane region" description="Helical" evidence="2">
    <location>
        <begin position="144"/>
        <end position="162"/>
    </location>
</feature>
<evidence type="ECO:0000256" key="2">
    <source>
        <dbReference type="SAM" id="Phobius"/>
    </source>
</evidence>
<feature type="transmembrane region" description="Helical" evidence="2">
    <location>
        <begin position="53"/>
        <end position="75"/>
    </location>
</feature>
<evidence type="ECO:0000313" key="4">
    <source>
        <dbReference type="Proteomes" id="UP001500984"/>
    </source>
</evidence>
<evidence type="ECO:0000313" key="3">
    <source>
        <dbReference type="EMBL" id="GAA2086946.1"/>
    </source>
</evidence>
<dbReference type="SUPFAM" id="SSF103473">
    <property type="entry name" value="MFS general substrate transporter"/>
    <property type="match status" value="1"/>
</dbReference>
<name>A0ABN2W9K1_9MICO</name>
<dbReference type="Proteomes" id="UP001500984">
    <property type="component" value="Unassembled WGS sequence"/>
</dbReference>